<accession>A0A1I4K9Z1</accession>
<dbReference type="EMBL" id="FOTS01000016">
    <property type="protein sequence ID" value="SFL75326.1"/>
    <property type="molecule type" value="Genomic_DNA"/>
</dbReference>
<dbReference type="OrthoDB" id="1674847at2"/>
<sequence>MKKNLVRYLIIGMLLIGGILDGKQLVFAAPAPSSDEFAQVKIGESAAPITFPNMQGKNVTIDFKGKPTVIVSLHEFRIKRLLSFQEFYNKYNQAVNFYVVCHSDSKIVQQVIDTNGIILPILIDSKNEFLHNFNRALPSMLITDKQGIIRYNGTAFIDVASLNVYMNELTADKTKDLPFLLLDPPNYAQPAPPLMNIGDVITDEHLYDIEGNYITIKYSEKPTVLLFWAGFNAPQALDNTIPVIQGAYESRGNKANFYTVNFASNPEQAQIILNSYNSTVSSLYDKYPRVNLKYTYSCPTFVIIDQNGVIRYRPSGIISLEQLEGLIDSLVP</sequence>
<dbReference type="Proteomes" id="UP000199520">
    <property type="component" value="Unassembled WGS sequence"/>
</dbReference>
<dbReference type="Pfam" id="PF00578">
    <property type="entry name" value="AhpC-TSA"/>
    <property type="match status" value="1"/>
</dbReference>
<dbReference type="InterPro" id="IPR013766">
    <property type="entry name" value="Thioredoxin_domain"/>
</dbReference>
<name>A0A1I4K9Z1_9FIRM</name>
<dbReference type="AlphaFoldDB" id="A0A1I4K9Z1"/>
<dbReference type="RefSeq" id="WP_090936454.1">
    <property type="nucleotide sequence ID" value="NZ_FOTS01000016.1"/>
</dbReference>
<dbReference type="GO" id="GO:0016491">
    <property type="term" value="F:oxidoreductase activity"/>
    <property type="evidence" value="ECO:0007669"/>
    <property type="project" value="InterPro"/>
</dbReference>
<organism evidence="2 3">
    <name type="scientific">Pelosinus propionicus DSM 13327</name>
    <dbReference type="NCBI Taxonomy" id="1123291"/>
    <lineage>
        <taxon>Bacteria</taxon>
        <taxon>Bacillati</taxon>
        <taxon>Bacillota</taxon>
        <taxon>Negativicutes</taxon>
        <taxon>Selenomonadales</taxon>
        <taxon>Sporomusaceae</taxon>
        <taxon>Pelosinus</taxon>
    </lineage>
</organism>
<dbReference type="GO" id="GO:0016209">
    <property type="term" value="F:antioxidant activity"/>
    <property type="evidence" value="ECO:0007669"/>
    <property type="project" value="InterPro"/>
</dbReference>
<dbReference type="PANTHER" id="PTHR42852">
    <property type="entry name" value="THIOL:DISULFIDE INTERCHANGE PROTEIN DSBE"/>
    <property type="match status" value="1"/>
</dbReference>
<dbReference type="InterPro" id="IPR000866">
    <property type="entry name" value="AhpC/TSA"/>
</dbReference>
<evidence type="ECO:0000313" key="2">
    <source>
        <dbReference type="EMBL" id="SFL75326.1"/>
    </source>
</evidence>
<dbReference type="STRING" id="1123291.SAMN04490355_101664"/>
<keyword evidence="3" id="KW-1185">Reference proteome</keyword>
<dbReference type="PROSITE" id="PS51352">
    <property type="entry name" value="THIOREDOXIN_2"/>
    <property type="match status" value="1"/>
</dbReference>
<evidence type="ECO:0000313" key="3">
    <source>
        <dbReference type="Proteomes" id="UP000199520"/>
    </source>
</evidence>
<dbReference type="InterPro" id="IPR050553">
    <property type="entry name" value="Thioredoxin_ResA/DsbE_sf"/>
</dbReference>
<evidence type="ECO:0000259" key="1">
    <source>
        <dbReference type="PROSITE" id="PS51352"/>
    </source>
</evidence>
<protein>
    <submittedName>
        <fullName evidence="2">AhpC/TSA family protein</fullName>
    </submittedName>
</protein>
<reference evidence="3" key="1">
    <citation type="submission" date="2016-10" db="EMBL/GenBank/DDBJ databases">
        <authorList>
            <person name="Varghese N."/>
            <person name="Submissions S."/>
        </authorList>
    </citation>
    <scope>NUCLEOTIDE SEQUENCE [LARGE SCALE GENOMIC DNA]</scope>
    <source>
        <strain evidence="3">DSM 13327</strain>
    </source>
</reference>
<dbReference type="SUPFAM" id="SSF52833">
    <property type="entry name" value="Thioredoxin-like"/>
    <property type="match status" value="2"/>
</dbReference>
<dbReference type="PANTHER" id="PTHR42852:SF17">
    <property type="entry name" value="THIOREDOXIN-LIKE PROTEIN HI_1115"/>
    <property type="match status" value="1"/>
</dbReference>
<dbReference type="InterPro" id="IPR036249">
    <property type="entry name" value="Thioredoxin-like_sf"/>
</dbReference>
<feature type="domain" description="Thioredoxin" evidence="1">
    <location>
        <begin position="195"/>
        <end position="332"/>
    </location>
</feature>
<gene>
    <name evidence="2" type="ORF">SAMN04490355_101664</name>
</gene>
<proteinExistence type="predicted"/>
<dbReference type="Gene3D" id="3.40.30.10">
    <property type="entry name" value="Glutaredoxin"/>
    <property type="match status" value="2"/>
</dbReference>